<comment type="subcellular location">
    <subcellularLocation>
        <location evidence="1">Nucleus</location>
    </subcellularLocation>
</comment>
<feature type="region of interest" description="Disordered" evidence="8">
    <location>
        <begin position="16"/>
        <end position="52"/>
    </location>
</feature>
<dbReference type="AlphaFoldDB" id="A0A210QUU5"/>
<dbReference type="Pfam" id="PF13920">
    <property type="entry name" value="zf-C3HC4_3"/>
    <property type="match status" value="1"/>
</dbReference>
<evidence type="ECO:0000256" key="2">
    <source>
        <dbReference type="ARBA" id="ARBA00005803"/>
    </source>
</evidence>
<dbReference type="PROSITE" id="PS50199">
    <property type="entry name" value="ZF_RANBP2_2"/>
    <property type="match status" value="1"/>
</dbReference>
<sequence>MLHRGYYFRPIMSAGSGDKPSSDLYSTQVESTTTTTSATGSGQSPTGTTTTTSTATSQYVVAEEYTVGVPLFRPKQELLTFLRSVGATGDIFTRKEICQFLKQYIGSHSLYDPHDPRLVYCQGTVLGQVFGVDKFTISDVLDLIGKNCYQVPDTCIKRKCHYVTRPLNGSHGNPTGPHQPAVPHPIFPSHQVAHSSGSGSLTIEVCRASPIVTSSTGPHTTAKGRKSPKGVGVVDGATSHSQDASAAVAGKLPSKTSTKRKRKDTGGSSGSSETKRRPASVSITYNDPDTEGSRYPWYFQVKMETTDEESEVLSIQGQETTRVQDSTDDMWFVEDEDESVTVNSLAVDVDSDTFSVEYELDSDIPGDSDSSDISSPFSEADVLVVCNDSDVQFWADHSSGPETDTELSDEDKWSCQECKTKNSPTQRYCSRCWKLRPDWLPDRDSETRQSKYSKRRVKAVHGEVSSSDGEMLDSGIYTSCNSAMPTCSQTTIIKIDDLEDSKPDKQDTTSCPEKEISLKDSPEAKFIGMRRTFLNYRSLSNSSKEKDEVLNEKLVEDKIVPQNIESQVTEKLSTKETLVCGTQEKLPQYSGGARSSVIQQPLPSDMCMTCLCRPKTASIIHGSTGHQVCCFKCARRLKRQRKPCPVCRRPIQKVIKNFIL</sequence>
<feature type="domain" description="RanBP2-type" evidence="9">
    <location>
        <begin position="409"/>
        <end position="438"/>
    </location>
</feature>
<dbReference type="EMBL" id="NEDP02001786">
    <property type="protein sequence ID" value="OWF52501.1"/>
    <property type="molecule type" value="Genomic_DNA"/>
</dbReference>
<evidence type="ECO:0000256" key="8">
    <source>
        <dbReference type="SAM" id="MobiDB-lite"/>
    </source>
</evidence>
<dbReference type="OrthoDB" id="24526at2759"/>
<dbReference type="SUPFAM" id="SSF90209">
    <property type="entry name" value="Ran binding protein zinc finger-like"/>
    <property type="match status" value="1"/>
</dbReference>
<dbReference type="PANTHER" id="PTHR46858">
    <property type="entry name" value="OS05G0521000 PROTEIN"/>
    <property type="match status" value="1"/>
</dbReference>
<dbReference type="Pfam" id="PF02201">
    <property type="entry name" value="SWIB"/>
    <property type="match status" value="1"/>
</dbReference>
<dbReference type="CDD" id="cd16646">
    <property type="entry name" value="mRING-HC-C2H2C4_MDM2-like"/>
    <property type="match status" value="1"/>
</dbReference>
<dbReference type="InterPro" id="IPR016495">
    <property type="entry name" value="p53_neg-reg_MDM_2/4"/>
</dbReference>
<evidence type="ECO:0000313" key="12">
    <source>
        <dbReference type="Proteomes" id="UP000242188"/>
    </source>
</evidence>
<dbReference type="GO" id="GO:0010468">
    <property type="term" value="P:regulation of gene expression"/>
    <property type="evidence" value="ECO:0007669"/>
    <property type="project" value="TreeGrafter"/>
</dbReference>
<dbReference type="GO" id="GO:0005634">
    <property type="term" value="C:nucleus"/>
    <property type="evidence" value="ECO:0007669"/>
    <property type="project" value="UniProtKB-SubCell"/>
</dbReference>
<dbReference type="Gene3D" id="1.10.245.10">
    <property type="entry name" value="SWIB/MDM2 domain"/>
    <property type="match status" value="1"/>
</dbReference>
<dbReference type="SUPFAM" id="SSF47592">
    <property type="entry name" value="SWIB/MDM2 domain"/>
    <property type="match status" value="1"/>
</dbReference>
<keyword evidence="5" id="KW-0862">Zinc</keyword>
<dbReference type="PROSITE" id="PS51925">
    <property type="entry name" value="SWIB_MDM2"/>
    <property type="match status" value="1"/>
</dbReference>
<dbReference type="InterPro" id="IPR003121">
    <property type="entry name" value="SWIB_MDM2_domain"/>
</dbReference>
<protein>
    <submittedName>
        <fullName evidence="11">E3 ubiquitin-protein ligase Mdm2</fullName>
    </submittedName>
</protein>
<evidence type="ECO:0000256" key="7">
    <source>
        <dbReference type="PROSITE-ProRule" id="PRU00322"/>
    </source>
</evidence>
<dbReference type="GO" id="GO:0043066">
    <property type="term" value="P:negative regulation of apoptotic process"/>
    <property type="evidence" value="ECO:0007669"/>
    <property type="project" value="InterPro"/>
</dbReference>
<dbReference type="Gene3D" id="2.30.30.380">
    <property type="entry name" value="Zn-finger domain of Sec23/24"/>
    <property type="match status" value="1"/>
</dbReference>
<comment type="similarity">
    <text evidence="2">Belongs to the MDM2/MDM4 family.</text>
</comment>
<dbReference type="GO" id="GO:0008270">
    <property type="term" value="F:zinc ion binding"/>
    <property type="evidence" value="ECO:0007669"/>
    <property type="project" value="UniProtKB-KW"/>
</dbReference>
<feature type="compositionally biased region" description="Low complexity" evidence="8">
    <location>
        <begin position="26"/>
        <end position="52"/>
    </location>
</feature>
<accession>A0A210QUU5</accession>
<dbReference type="PANTHER" id="PTHR46858:SF5">
    <property type="entry name" value="E3 UBIQUITIN-PROTEIN LIGASE APD1-RELATED"/>
    <property type="match status" value="1"/>
</dbReference>
<gene>
    <name evidence="11" type="ORF">KP79_PYT06842</name>
</gene>
<feature type="region of interest" description="Disordered" evidence="8">
    <location>
        <begin position="170"/>
        <end position="199"/>
    </location>
</feature>
<evidence type="ECO:0000259" key="9">
    <source>
        <dbReference type="PROSITE" id="PS50199"/>
    </source>
</evidence>
<evidence type="ECO:0000259" key="10">
    <source>
        <dbReference type="PROSITE" id="PS51925"/>
    </source>
</evidence>
<proteinExistence type="inferred from homology"/>
<dbReference type="Proteomes" id="UP000242188">
    <property type="component" value="Unassembled WGS sequence"/>
</dbReference>
<dbReference type="CDD" id="cd10566">
    <property type="entry name" value="MDM2_like"/>
    <property type="match status" value="1"/>
</dbReference>
<dbReference type="GO" id="GO:0051726">
    <property type="term" value="P:regulation of cell cycle"/>
    <property type="evidence" value="ECO:0007669"/>
    <property type="project" value="InterPro"/>
</dbReference>
<keyword evidence="3" id="KW-0479">Metal-binding</keyword>
<dbReference type="PIRSF" id="PIRSF006748">
    <property type="entry name" value="p53_MDM_2/4"/>
    <property type="match status" value="1"/>
</dbReference>
<evidence type="ECO:0000313" key="11">
    <source>
        <dbReference type="EMBL" id="OWF52501.1"/>
    </source>
</evidence>
<evidence type="ECO:0000256" key="3">
    <source>
        <dbReference type="ARBA" id="ARBA00022723"/>
    </source>
</evidence>
<keyword evidence="6" id="KW-0539">Nucleus</keyword>
<feature type="region of interest" description="Disordered" evidence="8">
    <location>
        <begin position="212"/>
        <end position="288"/>
    </location>
</feature>
<dbReference type="InterPro" id="IPR036443">
    <property type="entry name" value="Znf_RanBP2_sf"/>
</dbReference>
<comment type="caution">
    <text evidence="11">The sequence shown here is derived from an EMBL/GenBank/DDBJ whole genome shotgun (WGS) entry which is preliminary data.</text>
</comment>
<keyword evidence="4 7" id="KW-0863">Zinc-finger</keyword>
<organism evidence="11 12">
    <name type="scientific">Mizuhopecten yessoensis</name>
    <name type="common">Japanese scallop</name>
    <name type="synonym">Patinopecten yessoensis</name>
    <dbReference type="NCBI Taxonomy" id="6573"/>
    <lineage>
        <taxon>Eukaryota</taxon>
        <taxon>Metazoa</taxon>
        <taxon>Spiralia</taxon>
        <taxon>Lophotrochozoa</taxon>
        <taxon>Mollusca</taxon>
        <taxon>Bivalvia</taxon>
        <taxon>Autobranchia</taxon>
        <taxon>Pteriomorphia</taxon>
        <taxon>Pectinida</taxon>
        <taxon>Pectinoidea</taxon>
        <taxon>Pectinidae</taxon>
        <taxon>Mizuhopecten</taxon>
    </lineage>
</organism>
<dbReference type="PROSITE" id="PS01358">
    <property type="entry name" value="ZF_RANBP2_1"/>
    <property type="match status" value="1"/>
</dbReference>
<reference evidence="11 12" key="1">
    <citation type="journal article" date="2017" name="Nat. Ecol. Evol.">
        <title>Scallop genome provides insights into evolution of bilaterian karyotype and development.</title>
        <authorList>
            <person name="Wang S."/>
            <person name="Zhang J."/>
            <person name="Jiao W."/>
            <person name="Li J."/>
            <person name="Xun X."/>
            <person name="Sun Y."/>
            <person name="Guo X."/>
            <person name="Huan P."/>
            <person name="Dong B."/>
            <person name="Zhang L."/>
            <person name="Hu X."/>
            <person name="Sun X."/>
            <person name="Wang J."/>
            <person name="Zhao C."/>
            <person name="Wang Y."/>
            <person name="Wang D."/>
            <person name="Huang X."/>
            <person name="Wang R."/>
            <person name="Lv J."/>
            <person name="Li Y."/>
            <person name="Zhang Z."/>
            <person name="Liu B."/>
            <person name="Lu W."/>
            <person name="Hui Y."/>
            <person name="Liang J."/>
            <person name="Zhou Z."/>
            <person name="Hou R."/>
            <person name="Li X."/>
            <person name="Liu Y."/>
            <person name="Li H."/>
            <person name="Ning X."/>
            <person name="Lin Y."/>
            <person name="Zhao L."/>
            <person name="Xing Q."/>
            <person name="Dou J."/>
            <person name="Li Y."/>
            <person name="Mao J."/>
            <person name="Guo H."/>
            <person name="Dou H."/>
            <person name="Li T."/>
            <person name="Mu C."/>
            <person name="Jiang W."/>
            <person name="Fu Q."/>
            <person name="Fu X."/>
            <person name="Miao Y."/>
            <person name="Liu J."/>
            <person name="Yu Q."/>
            <person name="Li R."/>
            <person name="Liao H."/>
            <person name="Li X."/>
            <person name="Kong Y."/>
            <person name="Jiang Z."/>
            <person name="Chourrout D."/>
            <person name="Li R."/>
            <person name="Bao Z."/>
        </authorList>
    </citation>
    <scope>NUCLEOTIDE SEQUENCE [LARGE SCALE GENOMIC DNA]</scope>
    <source>
        <strain evidence="11 12">PY_sf001</strain>
    </source>
</reference>
<evidence type="ECO:0000256" key="4">
    <source>
        <dbReference type="ARBA" id="ARBA00022771"/>
    </source>
</evidence>
<keyword evidence="12" id="KW-1185">Reference proteome</keyword>
<dbReference type="STRING" id="6573.A0A210QUU5"/>
<evidence type="ECO:0000256" key="1">
    <source>
        <dbReference type="ARBA" id="ARBA00004123"/>
    </source>
</evidence>
<dbReference type="InterPro" id="IPR013083">
    <property type="entry name" value="Znf_RING/FYVE/PHD"/>
</dbReference>
<evidence type="ECO:0000256" key="6">
    <source>
        <dbReference type="ARBA" id="ARBA00023242"/>
    </source>
</evidence>
<dbReference type="GO" id="GO:0016567">
    <property type="term" value="P:protein ubiquitination"/>
    <property type="evidence" value="ECO:0007669"/>
    <property type="project" value="TreeGrafter"/>
</dbReference>
<feature type="domain" description="DM2" evidence="10">
    <location>
        <begin position="70"/>
        <end position="150"/>
    </location>
</feature>
<dbReference type="Gene3D" id="3.30.40.10">
    <property type="entry name" value="Zinc/RING finger domain, C3HC4 (zinc finger)"/>
    <property type="match status" value="1"/>
</dbReference>
<name>A0A210QUU5_MIZYE</name>
<dbReference type="InterPro" id="IPR036885">
    <property type="entry name" value="SWIB_MDM2_dom_sf"/>
</dbReference>
<dbReference type="InterPro" id="IPR001876">
    <property type="entry name" value="Znf_RanBP2"/>
</dbReference>
<evidence type="ECO:0000256" key="5">
    <source>
        <dbReference type="ARBA" id="ARBA00022833"/>
    </source>
</evidence>
<dbReference type="GO" id="GO:0061630">
    <property type="term" value="F:ubiquitin protein ligase activity"/>
    <property type="evidence" value="ECO:0007669"/>
    <property type="project" value="TreeGrafter"/>
</dbReference>